<keyword evidence="3" id="KW-1185">Reference proteome</keyword>
<evidence type="ECO:0000313" key="3">
    <source>
        <dbReference type="Proteomes" id="UP001161247"/>
    </source>
</evidence>
<dbReference type="Pfam" id="PF02519">
    <property type="entry name" value="Auxin_inducible"/>
    <property type="match status" value="1"/>
</dbReference>
<dbReference type="EMBL" id="OX459126">
    <property type="protein sequence ID" value="CAI9117600.1"/>
    <property type="molecule type" value="Genomic_DNA"/>
</dbReference>
<comment type="similarity">
    <text evidence="1">Belongs to the ARG7 family.</text>
</comment>
<proteinExistence type="inferred from homology"/>
<dbReference type="PANTHER" id="PTHR35296:SF8">
    <property type="entry name" value="SMALL AUXIN-UP RNA-RELATED"/>
    <property type="match status" value="1"/>
</dbReference>
<name>A0AAV1ED26_OLDCO</name>
<organism evidence="2 3">
    <name type="scientific">Oldenlandia corymbosa var. corymbosa</name>
    <dbReference type="NCBI Taxonomy" id="529605"/>
    <lineage>
        <taxon>Eukaryota</taxon>
        <taxon>Viridiplantae</taxon>
        <taxon>Streptophyta</taxon>
        <taxon>Embryophyta</taxon>
        <taxon>Tracheophyta</taxon>
        <taxon>Spermatophyta</taxon>
        <taxon>Magnoliopsida</taxon>
        <taxon>eudicotyledons</taxon>
        <taxon>Gunneridae</taxon>
        <taxon>Pentapetalae</taxon>
        <taxon>asterids</taxon>
        <taxon>lamiids</taxon>
        <taxon>Gentianales</taxon>
        <taxon>Rubiaceae</taxon>
        <taxon>Rubioideae</taxon>
        <taxon>Spermacoceae</taxon>
        <taxon>Hedyotis-Oldenlandia complex</taxon>
        <taxon>Oldenlandia</taxon>
    </lineage>
</organism>
<sequence length="131" mass="14645">MAIGGVKLDKLKLVIKKFIQSFNLKKASHSPMAAASNTDDESDNDIEDSVAINAGLHPIYVGNPRRRYLVSSEVMESPLFKEFMDRSCSSDANDCVMMGCEVVLFDHLIWILQNTDPKPQTLDELAKFYAC</sequence>
<dbReference type="Proteomes" id="UP001161247">
    <property type="component" value="Chromosome 9"/>
</dbReference>
<gene>
    <name evidence="2" type="ORF">OLC1_LOCUS23641</name>
</gene>
<dbReference type="InterPro" id="IPR003676">
    <property type="entry name" value="SAUR_fam"/>
</dbReference>
<protein>
    <submittedName>
        <fullName evidence="2">OLC1v1019010C1</fullName>
    </submittedName>
</protein>
<evidence type="ECO:0000256" key="1">
    <source>
        <dbReference type="ARBA" id="ARBA00006974"/>
    </source>
</evidence>
<dbReference type="GO" id="GO:0009733">
    <property type="term" value="P:response to auxin"/>
    <property type="evidence" value="ECO:0007669"/>
    <property type="project" value="InterPro"/>
</dbReference>
<dbReference type="AlphaFoldDB" id="A0AAV1ED26"/>
<accession>A0AAV1ED26</accession>
<dbReference type="PANTHER" id="PTHR35296">
    <property type="entry name" value="EXPRESSED PROTEIN"/>
    <property type="match status" value="1"/>
</dbReference>
<evidence type="ECO:0000313" key="2">
    <source>
        <dbReference type="EMBL" id="CAI9117600.1"/>
    </source>
</evidence>
<reference evidence="2" key="1">
    <citation type="submission" date="2023-03" db="EMBL/GenBank/DDBJ databases">
        <authorList>
            <person name="Julca I."/>
        </authorList>
    </citation>
    <scope>NUCLEOTIDE SEQUENCE</scope>
</reference>